<keyword evidence="10" id="KW-1185">Reference proteome</keyword>
<gene>
    <name evidence="6" type="primary">lptE</name>
    <name evidence="9" type="ORF">HQ393_01465</name>
</gene>
<dbReference type="Proteomes" id="UP000509597">
    <property type="component" value="Chromosome"/>
</dbReference>
<reference evidence="9 10" key="1">
    <citation type="submission" date="2020-07" db="EMBL/GenBank/DDBJ databases">
        <title>Complete genome sequence of Chitinibacter sp. 2T18.</title>
        <authorList>
            <person name="Bae J.-W."/>
            <person name="Choi J.-W."/>
        </authorList>
    </citation>
    <scope>NUCLEOTIDE SEQUENCE [LARGE SCALE GENOMIC DNA]</scope>
    <source>
        <strain evidence="9 10">2T18</strain>
    </source>
</reference>
<evidence type="ECO:0000256" key="7">
    <source>
        <dbReference type="SAM" id="MobiDB-lite"/>
    </source>
</evidence>
<evidence type="ECO:0000256" key="2">
    <source>
        <dbReference type="ARBA" id="ARBA00023136"/>
    </source>
</evidence>
<comment type="subcellular location">
    <subcellularLocation>
        <location evidence="6">Cell outer membrane</location>
        <topology evidence="6">Lipid-anchor</topology>
    </subcellularLocation>
</comment>
<feature type="compositionally biased region" description="Polar residues" evidence="7">
    <location>
        <begin position="159"/>
        <end position="179"/>
    </location>
</feature>
<dbReference type="AlphaFoldDB" id="A0A7H9BHJ8"/>
<keyword evidence="3 6" id="KW-0564">Palmitate</keyword>
<evidence type="ECO:0000256" key="5">
    <source>
        <dbReference type="ARBA" id="ARBA00023288"/>
    </source>
</evidence>
<protein>
    <recommendedName>
        <fullName evidence="6">LPS-assembly lipoprotein LptE</fullName>
    </recommendedName>
</protein>
<dbReference type="GO" id="GO:0015920">
    <property type="term" value="P:lipopolysaccharide transport"/>
    <property type="evidence" value="ECO:0007669"/>
    <property type="project" value="TreeGrafter"/>
</dbReference>
<evidence type="ECO:0000256" key="3">
    <source>
        <dbReference type="ARBA" id="ARBA00023139"/>
    </source>
</evidence>
<dbReference type="KEGG" id="chiz:HQ393_01465"/>
<dbReference type="HAMAP" id="MF_01186">
    <property type="entry name" value="LPS_assembly_LptE"/>
    <property type="match status" value="1"/>
</dbReference>
<keyword evidence="2 6" id="KW-0472">Membrane</keyword>
<comment type="similarity">
    <text evidence="6">Belongs to the LptE lipoprotein family.</text>
</comment>
<accession>A0A7H9BHJ8</accession>
<keyword evidence="4 6" id="KW-0998">Cell outer membrane</keyword>
<evidence type="ECO:0000256" key="4">
    <source>
        <dbReference type="ARBA" id="ARBA00023237"/>
    </source>
</evidence>
<evidence type="ECO:0000313" key="10">
    <source>
        <dbReference type="Proteomes" id="UP000509597"/>
    </source>
</evidence>
<dbReference type="PANTHER" id="PTHR38098:SF1">
    <property type="entry name" value="LPS-ASSEMBLY LIPOPROTEIN LPTE"/>
    <property type="match status" value="1"/>
</dbReference>
<dbReference type="RefSeq" id="WP_179357100.1">
    <property type="nucleotide sequence ID" value="NZ_CP058627.1"/>
</dbReference>
<evidence type="ECO:0000313" key="9">
    <source>
        <dbReference type="EMBL" id="QLG87014.1"/>
    </source>
</evidence>
<dbReference type="GO" id="GO:0043165">
    <property type="term" value="P:Gram-negative-bacterium-type cell outer membrane assembly"/>
    <property type="evidence" value="ECO:0007669"/>
    <property type="project" value="UniProtKB-UniRule"/>
</dbReference>
<evidence type="ECO:0000256" key="6">
    <source>
        <dbReference type="HAMAP-Rule" id="MF_01186"/>
    </source>
</evidence>
<evidence type="ECO:0000256" key="8">
    <source>
        <dbReference type="SAM" id="SignalP"/>
    </source>
</evidence>
<sequence length="179" mass="19412">MPLTFRTLLAAILSLSLMACGFHLRGQGPNAKPLFASAQVIGNGGTGQELSKLLTLLKVNLTSQNPEIKIQIVSETSDKQVLSVNNNGQVAEYRIYYRIRFSAFKAGETLLDDNVLTLQRNLSWDESSVLSKESEEANLIKEMQRDGASQMIRRINSAAKKNQTANTPAASSASGVAAQ</sequence>
<dbReference type="GO" id="GO:0009279">
    <property type="term" value="C:cell outer membrane"/>
    <property type="evidence" value="ECO:0007669"/>
    <property type="project" value="UniProtKB-SubCell"/>
</dbReference>
<feature type="region of interest" description="Disordered" evidence="7">
    <location>
        <begin position="157"/>
        <end position="179"/>
    </location>
</feature>
<feature type="signal peptide" evidence="8">
    <location>
        <begin position="1"/>
        <end position="19"/>
    </location>
</feature>
<dbReference type="GO" id="GO:0001530">
    <property type="term" value="F:lipopolysaccharide binding"/>
    <property type="evidence" value="ECO:0007669"/>
    <property type="project" value="TreeGrafter"/>
</dbReference>
<dbReference type="PROSITE" id="PS51257">
    <property type="entry name" value="PROKAR_LIPOPROTEIN"/>
    <property type="match status" value="1"/>
</dbReference>
<keyword evidence="1 6" id="KW-0732">Signal</keyword>
<proteinExistence type="inferred from homology"/>
<dbReference type="EMBL" id="CP058627">
    <property type="protein sequence ID" value="QLG87014.1"/>
    <property type="molecule type" value="Genomic_DNA"/>
</dbReference>
<name>A0A7H9BHJ8_9NEIS</name>
<dbReference type="Gene3D" id="3.30.160.150">
    <property type="entry name" value="Lipoprotein like domain"/>
    <property type="match status" value="1"/>
</dbReference>
<dbReference type="Pfam" id="PF04390">
    <property type="entry name" value="LptE"/>
    <property type="match status" value="1"/>
</dbReference>
<dbReference type="GO" id="GO:1990351">
    <property type="term" value="C:transporter complex"/>
    <property type="evidence" value="ECO:0007669"/>
    <property type="project" value="TreeGrafter"/>
</dbReference>
<evidence type="ECO:0000256" key="1">
    <source>
        <dbReference type="ARBA" id="ARBA00022729"/>
    </source>
</evidence>
<comment type="subunit">
    <text evidence="6">Component of the lipopolysaccharide transport and assembly complex. Interacts with LptD.</text>
</comment>
<keyword evidence="5 6" id="KW-0449">Lipoprotein</keyword>
<organism evidence="9 10">
    <name type="scientific">Chitinibacter bivalviorum</name>
    <dbReference type="NCBI Taxonomy" id="2739434"/>
    <lineage>
        <taxon>Bacteria</taxon>
        <taxon>Pseudomonadati</taxon>
        <taxon>Pseudomonadota</taxon>
        <taxon>Betaproteobacteria</taxon>
        <taxon>Neisseriales</taxon>
        <taxon>Chitinibacteraceae</taxon>
        <taxon>Chitinibacter</taxon>
    </lineage>
</organism>
<dbReference type="InterPro" id="IPR007485">
    <property type="entry name" value="LPS_assembly_LptE"/>
</dbReference>
<dbReference type="PANTHER" id="PTHR38098">
    <property type="entry name" value="LPS-ASSEMBLY LIPOPROTEIN LPTE"/>
    <property type="match status" value="1"/>
</dbReference>
<comment type="function">
    <text evidence="6">Together with LptD, is involved in the assembly of lipopolysaccharide (LPS) at the surface of the outer membrane. Required for the proper assembly of LptD. Binds LPS and may serve as the LPS recognition site at the outer membrane.</text>
</comment>
<feature type="chain" id="PRO_5028829943" description="LPS-assembly lipoprotein LptE" evidence="8">
    <location>
        <begin position="20"/>
        <end position="179"/>
    </location>
</feature>